<dbReference type="InterPro" id="IPR001509">
    <property type="entry name" value="Epimerase_deHydtase"/>
</dbReference>
<protein>
    <submittedName>
        <fullName evidence="3">UDP-2-acetamido-2,6-dideoxy-hexulose 4-reductase</fullName>
    </submittedName>
</protein>
<reference evidence="3 4" key="1">
    <citation type="submission" date="2021-03" db="EMBL/GenBank/DDBJ databases">
        <title>Antimicrobial resistance genes in bacteria isolated from Japanese honey, and their potential for conferring macrolide and lincosamide resistance in the American foulbrood pathogen Paenibacillus larvae.</title>
        <authorList>
            <person name="Okamoto M."/>
            <person name="Kumagai M."/>
            <person name="Kanamori H."/>
            <person name="Takamatsu D."/>
        </authorList>
    </citation>
    <scope>NUCLEOTIDE SEQUENCE [LARGE SCALE GENOMIC DNA]</scope>
    <source>
        <strain evidence="3 4">J21TS3</strain>
    </source>
</reference>
<comment type="caution">
    <text evidence="3">The sequence shown here is derived from an EMBL/GenBank/DDBJ whole genome shotgun (WGS) entry which is preliminary data.</text>
</comment>
<dbReference type="Gene3D" id="3.90.25.10">
    <property type="entry name" value="UDP-galactose 4-epimerase, domain 1"/>
    <property type="match status" value="1"/>
</dbReference>
<dbReference type="Gene3D" id="3.40.50.720">
    <property type="entry name" value="NAD(P)-binding Rossmann-like Domain"/>
    <property type="match status" value="1"/>
</dbReference>
<proteinExistence type="inferred from homology"/>
<keyword evidence="4" id="KW-1185">Reference proteome</keyword>
<accession>A0ABQ4LTA8</accession>
<organism evidence="3 4">
    <name type="scientific">Paenibacillus cookii</name>
    <dbReference type="NCBI Taxonomy" id="157839"/>
    <lineage>
        <taxon>Bacteria</taxon>
        <taxon>Bacillati</taxon>
        <taxon>Bacillota</taxon>
        <taxon>Bacilli</taxon>
        <taxon>Bacillales</taxon>
        <taxon>Paenibacillaceae</taxon>
        <taxon>Paenibacillus</taxon>
    </lineage>
</organism>
<dbReference type="EMBL" id="BORW01000003">
    <property type="protein sequence ID" value="GIO66198.1"/>
    <property type="molecule type" value="Genomic_DNA"/>
</dbReference>
<evidence type="ECO:0000259" key="2">
    <source>
        <dbReference type="Pfam" id="PF01370"/>
    </source>
</evidence>
<sequence>MDERASLRKRVIMITGASGFTGGHACRYFAGLGMRVAGIVRQTQALPAIEGVRYHTCDLMDKQKLDELARKIAPDYVLHLGGKNSVPESWADPLLYMETNVLPTLYLLNALRPFPACRVLIAGTKAVFSLTPPYRPPHPYSLSKSLQKAAVMSWSCLFGQPVMLAEPSNLIGPGPSTGFCALLGRYIAACERGEAMKAFRISSRASRRDFLDVRDAVRAYGIMLEKGTPGEVYTVTSGKERTLEEIAVLFMKASGSDVPVEWGDEDDSIKERDSQVPMGLESLGWKPSIPIERSVSDILQYFRTGGGVSK</sequence>
<gene>
    <name evidence="3" type="ORF">J21TS3_10190</name>
</gene>
<dbReference type="InterPro" id="IPR036291">
    <property type="entry name" value="NAD(P)-bd_dom_sf"/>
</dbReference>
<dbReference type="RefSeq" id="WP_212948102.1">
    <property type="nucleotide sequence ID" value="NZ_BORW01000003.1"/>
</dbReference>
<dbReference type="SUPFAM" id="SSF51735">
    <property type="entry name" value="NAD(P)-binding Rossmann-fold domains"/>
    <property type="match status" value="1"/>
</dbReference>
<dbReference type="PANTHER" id="PTHR43000">
    <property type="entry name" value="DTDP-D-GLUCOSE 4,6-DEHYDRATASE-RELATED"/>
    <property type="match status" value="1"/>
</dbReference>
<dbReference type="Proteomes" id="UP000680638">
    <property type="component" value="Unassembled WGS sequence"/>
</dbReference>
<evidence type="ECO:0000313" key="3">
    <source>
        <dbReference type="EMBL" id="GIO66198.1"/>
    </source>
</evidence>
<evidence type="ECO:0000313" key="4">
    <source>
        <dbReference type="Proteomes" id="UP000680638"/>
    </source>
</evidence>
<evidence type="ECO:0000256" key="1">
    <source>
        <dbReference type="ARBA" id="ARBA00007637"/>
    </source>
</evidence>
<dbReference type="Pfam" id="PF01370">
    <property type="entry name" value="Epimerase"/>
    <property type="match status" value="1"/>
</dbReference>
<comment type="similarity">
    <text evidence="1">Belongs to the NAD(P)-dependent epimerase/dehydratase family.</text>
</comment>
<name>A0ABQ4LTA8_9BACL</name>
<feature type="domain" description="NAD-dependent epimerase/dehydratase" evidence="2">
    <location>
        <begin position="12"/>
        <end position="235"/>
    </location>
</feature>